<evidence type="ECO:0000313" key="1">
    <source>
        <dbReference type="EMBL" id="EOQ57831.1"/>
    </source>
</evidence>
<evidence type="ECO:0000313" key="2">
    <source>
        <dbReference type="Proteomes" id="UP000014060"/>
    </source>
</evidence>
<reference evidence="1 2" key="1">
    <citation type="submission" date="2013-01" db="EMBL/GenBank/DDBJ databases">
        <title>The Genome Sequence of Bacillus cereus TIAC219.</title>
        <authorList>
            <consortium name="The Broad Institute Genome Sequencing Platform"/>
            <consortium name="The Broad Institute Genome Sequencing Center for Infectious Disease"/>
            <person name="Feldgarden M."/>
            <person name="Van der Auwera G.A."/>
            <person name="Mahillon J."/>
            <person name="Duprez V."/>
            <person name="Timmery S."/>
            <person name="Mattelet C."/>
            <person name="Dierick K."/>
            <person name="Sun M."/>
            <person name="Yu Z."/>
            <person name="Zhu L."/>
            <person name="Hu X."/>
            <person name="Shank E.B."/>
            <person name="Swiecicka I."/>
            <person name="Hansen B.M."/>
            <person name="Andrup L."/>
            <person name="Walker B."/>
            <person name="Young S.K."/>
            <person name="Zeng Q."/>
            <person name="Gargeya S."/>
            <person name="Fitzgerald M."/>
            <person name="Haas B."/>
            <person name="Abouelleil A."/>
            <person name="Alvarado L."/>
            <person name="Arachchi H.M."/>
            <person name="Berlin A.M."/>
            <person name="Chapman S.B."/>
            <person name="Dewar J."/>
            <person name="Goldberg J."/>
            <person name="Griggs A."/>
            <person name="Gujja S."/>
            <person name="Hansen M."/>
            <person name="Howarth C."/>
            <person name="Imamovic A."/>
            <person name="Larimer J."/>
            <person name="McCowan C."/>
            <person name="Murphy C."/>
            <person name="Neiman D."/>
            <person name="Pearson M."/>
            <person name="Priest M."/>
            <person name="Roberts A."/>
            <person name="Saif S."/>
            <person name="Shea T."/>
            <person name="Sisk P."/>
            <person name="Sykes S."/>
            <person name="Wortman J."/>
            <person name="Nusbaum C."/>
            <person name="Birren B."/>
        </authorList>
    </citation>
    <scope>NUCLEOTIDE SEQUENCE [LARGE SCALE GENOMIC DNA]</scope>
    <source>
        <strain evidence="1 2">TIAC219</strain>
    </source>
</reference>
<sequence length="92" mass="10713">MIINVKAKEERVELKSGDIVEMSRTGMIYNQFYIVTGANYLINLRCGSHRYKDKCHNKEELLRRIMDDSNATLVNIYNGDKWSLDLIEKGTK</sequence>
<dbReference type="RefSeq" id="WP_000586366.1">
    <property type="nucleotide sequence ID" value="NZ_KB976014.1"/>
</dbReference>
<organism evidence="1 2">
    <name type="scientific">Bacillus cereus TIAC219</name>
    <dbReference type="NCBI Taxonomy" id="718222"/>
    <lineage>
        <taxon>Bacteria</taxon>
        <taxon>Bacillati</taxon>
        <taxon>Bacillota</taxon>
        <taxon>Bacilli</taxon>
        <taxon>Bacillales</taxon>
        <taxon>Bacillaceae</taxon>
        <taxon>Bacillus</taxon>
        <taxon>Bacillus cereus group</taxon>
    </lineage>
</organism>
<gene>
    <name evidence="1" type="ORF">IAY_06255</name>
</gene>
<dbReference type="AlphaFoldDB" id="A0ABC9SQJ5"/>
<comment type="caution">
    <text evidence="1">The sequence shown here is derived from an EMBL/GenBank/DDBJ whole genome shotgun (WGS) entry which is preliminary data.</text>
</comment>
<proteinExistence type="predicted"/>
<dbReference type="Proteomes" id="UP000014060">
    <property type="component" value="Unassembled WGS sequence"/>
</dbReference>
<name>A0ABC9SQJ5_BACCE</name>
<protein>
    <recommendedName>
        <fullName evidence="3">Phage protein</fullName>
    </recommendedName>
</protein>
<accession>A0ABC9SQJ5</accession>
<evidence type="ECO:0008006" key="3">
    <source>
        <dbReference type="Google" id="ProtNLM"/>
    </source>
</evidence>
<dbReference type="EMBL" id="AHCJ01000083">
    <property type="protein sequence ID" value="EOQ57831.1"/>
    <property type="molecule type" value="Genomic_DNA"/>
</dbReference>